<keyword evidence="4" id="KW-0418">Kinase</keyword>
<evidence type="ECO:0000256" key="4">
    <source>
        <dbReference type="ARBA" id="ARBA00022777"/>
    </source>
</evidence>
<keyword evidence="5" id="KW-0067">ATP-binding</keyword>
<keyword evidence="3" id="KW-0547">Nucleotide-binding</keyword>
<dbReference type="EMBL" id="RDQH01000335">
    <property type="protein sequence ID" value="RXH89870.1"/>
    <property type="molecule type" value="Genomic_DNA"/>
</dbReference>
<sequence>MTIKLNGHSSDSYVTNEKESYFTFSLYDPRIVSRCSISALGQIQQLTCCATSLDDCKCLRGFKPNRQSDWDLQIYSGLIKPSLVIAIVSIFTGLPLVVFGYYLWKKTLGKKREHRNRYGVTINKLAAGGEKNDAELPIFGLSAIIAATNNFAEANKLGEGGFGPVYKVTLPLCTLDTKTFFSSCTLLVYL</sequence>
<keyword evidence="6" id="KW-1133">Transmembrane helix</keyword>
<reference evidence="7 8" key="1">
    <citation type="submission" date="2018-10" db="EMBL/GenBank/DDBJ databases">
        <title>A high-quality apple genome assembly.</title>
        <authorList>
            <person name="Hu J."/>
        </authorList>
    </citation>
    <scope>NUCLEOTIDE SEQUENCE [LARGE SCALE GENOMIC DNA]</scope>
    <source>
        <strain evidence="8">cv. HFTH1</strain>
        <tissue evidence="7">Young leaf</tissue>
    </source>
</reference>
<keyword evidence="8" id="KW-1185">Reference proteome</keyword>
<proteinExistence type="predicted"/>
<accession>A0A498J323</accession>
<dbReference type="GO" id="GO:0004674">
    <property type="term" value="F:protein serine/threonine kinase activity"/>
    <property type="evidence" value="ECO:0007669"/>
    <property type="project" value="UniProtKB-KW"/>
</dbReference>
<dbReference type="PANTHER" id="PTHR27002">
    <property type="entry name" value="RECEPTOR-LIKE SERINE/THREONINE-PROTEIN KINASE SD1-8"/>
    <property type="match status" value="1"/>
</dbReference>
<comment type="caution">
    <text evidence="7">The sequence shown here is derived from an EMBL/GenBank/DDBJ whole genome shotgun (WGS) entry which is preliminary data.</text>
</comment>
<feature type="transmembrane region" description="Helical" evidence="6">
    <location>
        <begin position="83"/>
        <end position="104"/>
    </location>
</feature>
<evidence type="ECO:0000256" key="1">
    <source>
        <dbReference type="ARBA" id="ARBA00022527"/>
    </source>
</evidence>
<evidence type="ECO:0000313" key="8">
    <source>
        <dbReference type="Proteomes" id="UP000290289"/>
    </source>
</evidence>
<gene>
    <name evidence="7" type="ORF">DVH24_032227</name>
</gene>
<evidence type="ECO:0000313" key="7">
    <source>
        <dbReference type="EMBL" id="RXH89870.1"/>
    </source>
</evidence>
<evidence type="ECO:0000256" key="5">
    <source>
        <dbReference type="ARBA" id="ARBA00022840"/>
    </source>
</evidence>
<keyword evidence="6" id="KW-0812">Transmembrane</keyword>
<evidence type="ECO:0000256" key="2">
    <source>
        <dbReference type="ARBA" id="ARBA00022679"/>
    </source>
</evidence>
<dbReference type="SUPFAM" id="SSF56112">
    <property type="entry name" value="Protein kinase-like (PK-like)"/>
    <property type="match status" value="1"/>
</dbReference>
<dbReference type="AlphaFoldDB" id="A0A498J323"/>
<dbReference type="Proteomes" id="UP000290289">
    <property type="component" value="Chromosome 9"/>
</dbReference>
<dbReference type="PANTHER" id="PTHR27002:SF841">
    <property type="entry name" value="RECEPTOR-LIKE SERINE_THREONINE-PROTEIN KINASE"/>
    <property type="match status" value="1"/>
</dbReference>
<evidence type="ECO:0000256" key="3">
    <source>
        <dbReference type="ARBA" id="ARBA00022741"/>
    </source>
</evidence>
<keyword evidence="2" id="KW-0808">Transferase</keyword>
<evidence type="ECO:0000256" key="6">
    <source>
        <dbReference type="SAM" id="Phobius"/>
    </source>
</evidence>
<name>A0A498J323_MALDO</name>
<dbReference type="GO" id="GO:0005886">
    <property type="term" value="C:plasma membrane"/>
    <property type="evidence" value="ECO:0007669"/>
    <property type="project" value="TreeGrafter"/>
</dbReference>
<keyword evidence="6" id="KW-0472">Membrane</keyword>
<organism evidence="7 8">
    <name type="scientific">Malus domestica</name>
    <name type="common">Apple</name>
    <name type="synonym">Pyrus malus</name>
    <dbReference type="NCBI Taxonomy" id="3750"/>
    <lineage>
        <taxon>Eukaryota</taxon>
        <taxon>Viridiplantae</taxon>
        <taxon>Streptophyta</taxon>
        <taxon>Embryophyta</taxon>
        <taxon>Tracheophyta</taxon>
        <taxon>Spermatophyta</taxon>
        <taxon>Magnoliopsida</taxon>
        <taxon>eudicotyledons</taxon>
        <taxon>Gunneridae</taxon>
        <taxon>Pentapetalae</taxon>
        <taxon>rosids</taxon>
        <taxon>fabids</taxon>
        <taxon>Rosales</taxon>
        <taxon>Rosaceae</taxon>
        <taxon>Amygdaloideae</taxon>
        <taxon>Maleae</taxon>
        <taxon>Malus</taxon>
    </lineage>
</organism>
<keyword evidence="1" id="KW-0723">Serine/threonine-protein kinase</keyword>
<dbReference type="InterPro" id="IPR011009">
    <property type="entry name" value="Kinase-like_dom_sf"/>
</dbReference>
<protein>
    <submittedName>
        <fullName evidence="7">Uncharacterized protein</fullName>
    </submittedName>
</protein>
<dbReference type="GO" id="GO:0005524">
    <property type="term" value="F:ATP binding"/>
    <property type="evidence" value="ECO:0007669"/>
    <property type="project" value="UniProtKB-KW"/>
</dbReference>
<dbReference type="Gene3D" id="3.30.200.20">
    <property type="entry name" value="Phosphorylase Kinase, domain 1"/>
    <property type="match status" value="1"/>
</dbReference>